<dbReference type="PROSITE" id="PS50975">
    <property type="entry name" value="ATP_GRASP"/>
    <property type="match status" value="1"/>
</dbReference>
<evidence type="ECO:0000256" key="1">
    <source>
        <dbReference type="ARBA" id="ARBA00022598"/>
    </source>
</evidence>
<dbReference type="Gene3D" id="3.30.1490.20">
    <property type="entry name" value="ATP-grasp fold, A domain"/>
    <property type="match status" value="1"/>
</dbReference>
<dbReference type="PANTHER" id="PTHR43585">
    <property type="entry name" value="FUMIPYRROLE BIOSYNTHESIS PROTEIN C"/>
    <property type="match status" value="1"/>
</dbReference>
<evidence type="ECO:0000313" key="6">
    <source>
        <dbReference type="EMBL" id="SDC48550.1"/>
    </source>
</evidence>
<feature type="domain" description="ATP-grasp" evidence="5">
    <location>
        <begin position="128"/>
        <end position="320"/>
    </location>
</feature>
<dbReference type="STRING" id="67344.SAMN05216505_102316"/>
<dbReference type="PANTHER" id="PTHR43585:SF2">
    <property type="entry name" value="ATP-GRASP ENZYME FSQD"/>
    <property type="match status" value="1"/>
</dbReference>
<dbReference type="GO" id="GO:0046872">
    <property type="term" value="F:metal ion binding"/>
    <property type="evidence" value="ECO:0007669"/>
    <property type="project" value="InterPro"/>
</dbReference>
<dbReference type="InterPro" id="IPR011761">
    <property type="entry name" value="ATP-grasp"/>
</dbReference>
<dbReference type="GO" id="GO:0016874">
    <property type="term" value="F:ligase activity"/>
    <property type="evidence" value="ECO:0007669"/>
    <property type="project" value="UniProtKB-KW"/>
</dbReference>
<dbReference type="Proteomes" id="UP000182100">
    <property type="component" value="Unassembled WGS sequence"/>
</dbReference>
<evidence type="ECO:0000313" key="7">
    <source>
        <dbReference type="Proteomes" id="UP000182100"/>
    </source>
</evidence>
<keyword evidence="1" id="KW-0436">Ligase</keyword>
<evidence type="ECO:0000259" key="5">
    <source>
        <dbReference type="PROSITE" id="PS50975"/>
    </source>
</evidence>
<name>A0A1G6LZ92_9ACTN</name>
<dbReference type="InterPro" id="IPR052032">
    <property type="entry name" value="ATP-dep_AA_Ligase"/>
</dbReference>
<proteinExistence type="predicted"/>
<dbReference type="GO" id="GO:0005524">
    <property type="term" value="F:ATP binding"/>
    <property type="evidence" value="ECO:0007669"/>
    <property type="project" value="UniProtKB-UniRule"/>
</dbReference>
<gene>
    <name evidence="6" type="ORF">SAMN05216505_102316</name>
</gene>
<keyword evidence="3 4" id="KW-0067">ATP-binding</keyword>
<dbReference type="Gene3D" id="3.40.50.20">
    <property type="match status" value="1"/>
</dbReference>
<organism evidence="6 7">
    <name type="scientific">Streptomyces prasinopilosus</name>
    <dbReference type="NCBI Taxonomy" id="67344"/>
    <lineage>
        <taxon>Bacteria</taxon>
        <taxon>Bacillati</taxon>
        <taxon>Actinomycetota</taxon>
        <taxon>Actinomycetes</taxon>
        <taxon>Kitasatosporales</taxon>
        <taxon>Streptomycetaceae</taxon>
        <taxon>Streptomyces</taxon>
    </lineage>
</organism>
<evidence type="ECO:0000256" key="3">
    <source>
        <dbReference type="ARBA" id="ARBA00022840"/>
    </source>
</evidence>
<accession>A0A1G6LZ92</accession>
<protein>
    <recommendedName>
        <fullName evidence="5">ATP-grasp domain-containing protein</fullName>
    </recommendedName>
</protein>
<sequence>MDRRAEGCATSASHECHVLVIHRWRAEYVDYAAVLDHTVHRVSYVTTEVGLARVPEQAAGVEVVPRTDDLAAVRRAVSALAERHGPPRRIIALKEDDLLTAATLRAEWGCEGTQPDQALRFLDKSVMAETVAARGLAVPPFAAVDSADDVRAFAAEHGWPVIVKPRIGSSSDGVARLDGPADAERIDFAGRPMLAQVYNPHPIYHVDGVYLDKRLVAFRASRYVNTCLDFRTGDYLGSVEEDDPVTVSAIGAAAERFVGAFDTDPLVFHLELFVAPAAATGEPECTFLEVGARVGGSEIPFLWREVHGYDLMAAALKLQLGEPLDPPVLKNDDIAGWLLVPSPARRPCRITEVTPLSGRVPGLYAEALLGRGEVLPPADAYYEHVGGRFRFRGATSRTVEEAIQAAAADFRISAEPVGDSA</sequence>
<keyword evidence="2 4" id="KW-0547">Nucleotide-binding</keyword>
<dbReference type="Gene3D" id="3.30.470.20">
    <property type="entry name" value="ATP-grasp fold, B domain"/>
    <property type="match status" value="1"/>
</dbReference>
<dbReference type="SUPFAM" id="SSF56059">
    <property type="entry name" value="Glutathione synthetase ATP-binding domain-like"/>
    <property type="match status" value="1"/>
</dbReference>
<evidence type="ECO:0000256" key="4">
    <source>
        <dbReference type="PROSITE-ProRule" id="PRU00409"/>
    </source>
</evidence>
<dbReference type="InterPro" id="IPR013815">
    <property type="entry name" value="ATP_grasp_subdomain_1"/>
</dbReference>
<dbReference type="AlphaFoldDB" id="A0A1G6LZ92"/>
<reference evidence="7" key="1">
    <citation type="submission" date="2016-10" db="EMBL/GenBank/DDBJ databases">
        <authorList>
            <person name="Varghese N."/>
            <person name="Submissions S."/>
        </authorList>
    </citation>
    <scope>NUCLEOTIDE SEQUENCE [LARGE SCALE GENOMIC DNA]</scope>
    <source>
        <strain evidence="7">CGMCC 4.3504</strain>
    </source>
</reference>
<keyword evidence="7" id="KW-1185">Reference proteome</keyword>
<dbReference type="EMBL" id="FMZK01000002">
    <property type="protein sequence ID" value="SDC48550.1"/>
    <property type="molecule type" value="Genomic_DNA"/>
</dbReference>
<evidence type="ECO:0000256" key="2">
    <source>
        <dbReference type="ARBA" id="ARBA00022741"/>
    </source>
</evidence>